<dbReference type="GO" id="GO:0005737">
    <property type="term" value="C:cytoplasm"/>
    <property type="evidence" value="ECO:0007669"/>
    <property type="project" value="UniProtKB-SubCell"/>
</dbReference>
<evidence type="ECO:0000256" key="3">
    <source>
        <dbReference type="ARBA" id="ARBA00022552"/>
    </source>
</evidence>
<dbReference type="SUPFAM" id="SSF53335">
    <property type="entry name" value="S-adenosyl-L-methionine-dependent methyltransferases"/>
    <property type="match status" value="1"/>
</dbReference>
<evidence type="ECO:0000313" key="9">
    <source>
        <dbReference type="Proteomes" id="UP000094609"/>
    </source>
</evidence>
<keyword evidence="6 7" id="KW-0949">S-adenosyl-L-methionine</keyword>
<dbReference type="PANTHER" id="PTHR11265:SF0">
    <property type="entry name" value="12S RRNA N4-METHYLCYTIDINE METHYLTRANSFERASE"/>
    <property type="match status" value="1"/>
</dbReference>
<dbReference type="KEGG" id="shal:SHALO_1789"/>
<dbReference type="AlphaFoldDB" id="A0A1D7TKS9"/>
<comment type="similarity">
    <text evidence="1 7">Belongs to the methyltransferase superfamily. RsmH family.</text>
</comment>
<accession>A0A1D7TKS9</accession>
<evidence type="ECO:0000256" key="2">
    <source>
        <dbReference type="ARBA" id="ARBA00022490"/>
    </source>
</evidence>
<dbReference type="PATRIC" id="fig|1193502.14.peg.1816"/>
<dbReference type="Gene3D" id="1.10.150.170">
    <property type="entry name" value="Putative methyltransferase TM0872, insert domain"/>
    <property type="match status" value="1"/>
</dbReference>
<evidence type="ECO:0000256" key="4">
    <source>
        <dbReference type="ARBA" id="ARBA00022603"/>
    </source>
</evidence>
<keyword evidence="4 7" id="KW-0489">Methyltransferase</keyword>
<evidence type="ECO:0000256" key="6">
    <source>
        <dbReference type="ARBA" id="ARBA00022691"/>
    </source>
</evidence>
<feature type="binding site" evidence="7">
    <location>
        <position position="52"/>
    </location>
    <ligand>
        <name>S-adenosyl-L-methionine</name>
        <dbReference type="ChEBI" id="CHEBI:59789"/>
    </ligand>
</feature>
<organism evidence="8 9">
    <name type="scientific">Sulfurospirillum halorespirans DSM 13726</name>
    <dbReference type="NCBI Taxonomy" id="1193502"/>
    <lineage>
        <taxon>Bacteria</taxon>
        <taxon>Pseudomonadati</taxon>
        <taxon>Campylobacterota</taxon>
        <taxon>Epsilonproteobacteria</taxon>
        <taxon>Campylobacterales</taxon>
        <taxon>Sulfurospirillaceae</taxon>
        <taxon>Sulfurospirillum</taxon>
    </lineage>
</organism>
<dbReference type="HAMAP" id="MF_01007">
    <property type="entry name" value="16SrRNA_methyltr_H"/>
    <property type="match status" value="1"/>
</dbReference>
<feature type="binding site" evidence="7">
    <location>
        <position position="79"/>
    </location>
    <ligand>
        <name>S-adenosyl-L-methionine</name>
        <dbReference type="ChEBI" id="CHEBI:59789"/>
    </ligand>
</feature>
<feature type="binding site" evidence="7">
    <location>
        <position position="97"/>
    </location>
    <ligand>
        <name>S-adenosyl-L-methionine</name>
        <dbReference type="ChEBI" id="CHEBI:59789"/>
    </ligand>
</feature>
<proteinExistence type="inferred from homology"/>
<dbReference type="SUPFAM" id="SSF81799">
    <property type="entry name" value="Putative methyltransferase TM0872, insert domain"/>
    <property type="match status" value="1"/>
</dbReference>
<comment type="subcellular location">
    <subcellularLocation>
        <location evidence="7">Cytoplasm</location>
    </subcellularLocation>
</comment>
<dbReference type="InterPro" id="IPR023397">
    <property type="entry name" value="SAM-dep_MeTrfase_MraW_recog"/>
</dbReference>
<dbReference type="InterPro" id="IPR029063">
    <property type="entry name" value="SAM-dependent_MTases_sf"/>
</dbReference>
<gene>
    <name evidence="7" type="primary">rsmH</name>
    <name evidence="8" type="ORF">SHALO_1789</name>
</gene>
<keyword evidence="9" id="KW-1185">Reference proteome</keyword>
<dbReference type="EC" id="2.1.1.199" evidence="7"/>
<feature type="binding site" evidence="7">
    <location>
        <begin position="33"/>
        <end position="35"/>
    </location>
    <ligand>
        <name>S-adenosyl-L-methionine</name>
        <dbReference type="ChEBI" id="CHEBI:59789"/>
    </ligand>
</feature>
<keyword evidence="2 7" id="KW-0963">Cytoplasm</keyword>
<comment type="catalytic activity">
    <reaction evidence="7">
        <text>cytidine(1402) in 16S rRNA + S-adenosyl-L-methionine = N(4)-methylcytidine(1402) in 16S rRNA + S-adenosyl-L-homocysteine + H(+)</text>
        <dbReference type="Rhea" id="RHEA:42928"/>
        <dbReference type="Rhea" id="RHEA-COMP:10286"/>
        <dbReference type="Rhea" id="RHEA-COMP:10287"/>
        <dbReference type="ChEBI" id="CHEBI:15378"/>
        <dbReference type="ChEBI" id="CHEBI:57856"/>
        <dbReference type="ChEBI" id="CHEBI:59789"/>
        <dbReference type="ChEBI" id="CHEBI:74506"/>
        <dbReference type="ChEBI" id="CHEBI:82748"/>
        <dbReference type="EC" id="2.1.1.199"/>
    </reaction>
</comment>
<sequence length="305" mass="34259">MNIPHIPVLLEEVKAAFFALSEGIIVDCTLGYGGHSEALLEQNPHIKLIGCDQDEEALAFSQKRLERFGDRVSLHHGNFASVIAKYAHLPIRGILADIGVSSLQLDKKERGFAFDSDVLDMRMNPKQELSAYEVVNHYSQEELEFILREYGEIHEYKKLANVICEARAKAPLQSAKELSKLAEKVGGKKSIHPSTLLFQAIRIEVNNELGVLTELLESIKNANFEHCIVGIISFHSLEDRIVKQTFKFWSQNCICPPSVMRCLCGNNHALGKLISKKPIEATNAEVKKNPRSRSAKLRVFEIKRA</sequence>
<dbReference type="PIRSF" id="PIRSF004486">
    <property type="entry name" value="MraW"/>
    <property type="match status" value="1"/>
</dbReference>
<dbReference type="Proteomes" id="UP000094609">
    <property type="component" value="Chromosome"/>
</dbReference>
<keyword evidence="5 7" id="KW-0808">Transferase</keyword>
<dbReference type="GO" id="GO:0070475">
    <property type="term" value="P:rRNA base methylation"/>
    <property type="evidence" value="ECO:0007669"/>
    <property type="project" value="UniProtKB-UniRule"/>
</dbReference>
<dbReference type="InterPro" id="IPR002903">
    <property type="entry name" value="RsmH"/>
</dbReference>
<evidence type="ECO:0000256" key="7">
    <source>
        <dbReference type="HAMAP-Rule" id="MF_01007"/>
    </source>
</evidence>
<dbReference type="GO" id="GO:0071424">
    <property type="term" value="F:rRNA (cytosine-N4-)-methyltransferase activity"/>
    <property type="evidence" value="ECO:0007669"/>
    <property type="project" value="UniProtKB-UniRule"/>
</dbReference>
<evidence type="ECO:0000256" key="1">
    <source>
        <dbReference type="ARBA" id="ARBA00010396"/>
    </source>
</evidence>
<name>A0A1D7TKS9_9BACT</name>
<reference evidence="9" key="1">
    <citation type="submission" date="2016-08" db="EMBL/GenBank/DDBJ databases">
        <title>Complete genome sequence of the organohalide-respiring Epsilonproteobacterium Sulfurospirillum halorespirans.</title>
        <authorList>
            <person name="Goris T."/>
            <person name="Zimmermann J."/>
            <person name="Schenz B."/>
            <person name="Lemos M."/>
            <person name="Hackermueller J."/>
            <person name="Diekert G."/>
        </authorList>
    </citation>
    <scope>NUCLEOTIDE SEQUENCE [LARGE SCALE GENOMIC DNA]</scope>
    <source>
        <strain>DSM 13726</strain>
        <strain evidence="9">PCE-M2</strain>
    </source>
</reference>
<dbReference type="EMBL" id="CP017111">
    <property type="protein sequence ID" value="AOO65560.1"/>
    <property type="molecule type" value="Genomic_DNA"/>
</dbReference>
<dbReference type="Pfam" id="PF01795">
    <property type="entry name" value="Methyltransf_5"/>
    <property type="match status" value="1"/>
</dbReference>
<protein>
    <recommendedName>
        <fullName evidence="7">Ribosomal RNA small subunit methyltransferase H</fullName>
        <ecNumber evidence="7">2.1.1.199</ecNumber>
    </recommendedName>
    <alternativeName>
        <fullName evidence="7">16S rRNA m(4)C1402 methyltransferase</fullName>
    </alternativeName>
    <alternativeName>
        <fullName evidence="7">rRNA (cytosine-N(4)-)-methyltransferase RsmH</fullName>
    </alternativeName>
</protein>
<evidence type="ECO:0000313" key="8">
    <source>
        <dbReference type="EMBL" id="AOO65560.1"/>
    </source>
</evidence>
<dbReference type="RefSeq" id="WP_069478227.1">
    <property type="nucleotide sequence ID" value="NZ_CP017111.1"/>
</dbReference>
<dbReference type="STRING" id="1193502.SHALO_1789"/>
<evidence type="ECO:0000256" key="5">
    <source>
        <dbReference type="ARBA" id="ARBA00022679"/>
    </source>
</evidence>
<dbReference type="NCBIfam" id="TIGR00006">
    <property type="entry name" value="16S rRNA (cytosine(1402)-N(4))-methyltransferase RsmH"/>
    <property type="match status" value="1"/>
</dbReference>
<keyword evidence="3 7" id="KW-0698">rRNA processing</keyword>
<dbReference type="PANTHER" id="PTHR11265">
    <property type="entry name" value="S-ADENOSYL-METHYLTRANSFERASE MRAW"/>
    <property type="match status" value="1"/>
</dbReference>
<feature type="binding site" evidence="7">
    <location>
        <position position="104"/>
    </location>
    <ligand>
        <name>S-adenosyl-L-methionine</name>
        <dbReference type="ChEBI" id="CHEBI:59789"/>
    </ligand>
</feature>
<dbReference type="Gene3D" id="3.40.50.150">
    <property type="entry name" value="Vaccinia Virus protein VP39"/>
    <property type="match status" value="1"/>
</dbReference>
<comment type="function">
    <text evidence="7">Specifically methylates the N4 position of cytidine in position 1402 (C1402) of 16S rRNA.</text>
</comment>